<organism evidence="2">
    <name type="scientific">Capra hircus</name>
    <name type="common">Goat</name>
    <dbReference type="NCBI Taxonomy" id="9925"/>
    <lineage>
        <taxon>Eukaryota</taxon>
        <taxon>Metazoa</taxon>
        <taxon>Chordata</taxon>
        <taxon>Craniata</taxon>
        <taxon>Vertebrata</taxon>
        <taxon>Euteleostomi</taxon>
        <taxon>Mammalia</taxon>
        <taxon>Eutheria</taxon>
        <taxon>Laurasiatheria</taxon>
        <taxon>Artiodactyla</taxon>
        <taxon>Ruminantia</taxon>
        <taxon>Pecora</taxon>
        <taxon>Bovidae</taxon>
        <taxon>Caprinae</taxon>
        <taxon>Capra</taxon>
    </lineage>
</organism>
<reference evidence="2" key="2">
    <citation type="submission" date="2025-08" db="UniProtKB">
        <authorList>
            <consortium name="Ensembl"/>
        </authorList>
    </citation>
    <scope>IDENTIFICATION</scope>
</reference>
<evidence type="ECO:0000313" key="2">
    <source>
        <dbReference type="Ensembl" id="ENSCHIP00010036087.1"/>
    </source>
</evidence>
<sequence>MVFMSLPNPILQWNPGYLQTDIPALQVFDQTRGGTSFIYFFSVRPLLAVPHTLSPAAAPGPASRRAGPAQDRSLPVRVGRRFGLRAAPQQVTLTARVRVRKAASWAAGLRGRSCEGWGGGVARLGGFRLPEPRLRSPEGRLRCRWAPRQRGRRPGASATQGRSEERRDGLTPGLRTESRSGDPMAAS</sequence>
<evidence type="ECO:0000256" key="1">
    <source>
        <dbReference type="SAM" id="MobiDB-lite"/>
    </source>
</evidence>
<accession>A0A8C2S1W1</accession>
<proteinExistence type="predicted"/>
<dbReference type="Ensembl" id="ENSCHIT00010050725.1">
    <property type="protein sequence ID" value="ENSCHIP00010036087.1"/>
    <property type="gene ID" value="ENSCHIG00010026883.1"/>
</dbReference>
<name>A0A8C2S1W1_CAPHI</name>
<feature type="region of interest" description="Disordered" evidence="1">
    <location>
        <begin position="144"/>
        <end position="187"/>
    </location>
</feature>
<reference evidence="2" key="1">
    <citation type="submission" date="2019-03" db="EMBL/GenBank/DDBJ databases">
        <title>Genome sequencing and reference-guided assembly of Black Bengal Goat (Capra hircus).</title>
        <authorList>
            <person name="Siddiki A.Z."/>
            <person name="Baten A."/>
            <person name="Billah M."/>
            <person name="Alam M.A.U."/>
            <person name="Shawrob K.S.M."/>
            <person name="Saha S."/>
            <person name="Chowdhury M."/>
            <person name="Rahman A.H."/>
            <person name="Stear M."/>
            <person name="Miah G."/>
            <person name="Das G.B."/>
            <person name="Hossain M.M."/>
            <person name="Kumkum M."/>
            <person name="Islam M.S."/>
            <person name="Mollah A.M."/>
            <person name="Ahsan A."/>
            <person name="Tusar F."/>
            <person name="Khan M.K.I."/>
        </authorList>
    </citation>
    <scope>NUCLEOTIDE SEQUENCE [LARGE SCALE GENOMIC DNA]</scope>
</reference>
<dbReference type="AlphaFoldDB" id="A0A8C2S1W1"/>
<feature type="compositionally biased region" description="Basic residues" evidence="1">
    <location>
        <begin position="144"/>
        <end position="153"/>
    </location>
</feature>
<protein>
    <submittedName>
        <fullName evidence="2">Uncharacterized protein</fullName>
    </submittedName>
</protein>